<dbReference type="PROSITE" id="PS50012">
    <property type="entry name" value="RCC1_3"/>
    <property type="match status" value="1"/>
</dbReference>
<evidence type="ECO:0000256" key="1">
    <source>
        <dbReference type="PROSITE-ProRule" id="PRU00235"/>
    </source>
</evidence>
<dbReference type="Pfam" id="PF13540">
    <property type="entry name" value="RCC1_2"/>
    <property type="match status" value="1"/>
</dbReference>
<organism evidence="3 4">
    <name type="scientific">Elsinoe ampelina</name>
    <dbReference type="NCBI Taxonomy" id="302913"/>
    <lineage>
        <taxon>Eukaryota</taxon>
        <taxon>Fungi</taxon>
        <taxon>Dikarya</taxon>
        <taxon>Ascomycota</taxon>
        <taxon>Pezizomycotina</taxon>
        <taxon>Dothideomycetes</taxon>
        <taxon>Dothideomycetidae</taxon>
        <taxon>Myriangiales</taxon>
        <taxon>Elsinoaceae</taxon>
        <taxon>Elsinoe</taxon>
    </lineage>
</organism>
<dbReference type="Proteomes" id="UP000799538">
    <property type="component" value="Unassembled WGS sequence"/>
</dbReference>
<dbReference type="SUPFAM" id="SSF50985">
    <property type="entry name" value="RCC1/BLIP-II"/>
    <property type="match status" value="1"/>
</dbReference>
<evidence type="ECO:0000313" key="4">
    <source>
        <dbReference type="Proteomes" id="UP000799538"/>
    </source>
</evidence>
<keyword evidence="4" id="KW-1185">Reference proteome</keyword>
<dbReference type="EMBL" id="ML992504">
    <property type="protein sequence ID" value="KAF2225048.1"/>
    <property type="molecule type" value="Genomic_DNA"/>
</dbReference>
<evidence type="ECO:0000256" key="2">
    <source>
        <dbReference type="SAM" id="MobiDB-lite"/>
    </source>
</evidence>
<dbReference type="PANTHER" id="PTHR45982:SF1">
    <property type="entry name" value="REGULATOR OF CHROMOSOME CONDENSATION"/>
    <property type="match status" value="1"/>
</dbReference>
<dbReference type="Gene3D" id="2.130.10.30">
    <property type="entry name" value="Regulator of chromosome condensation 1/beta-lactamase-inhibitor protein II"/>
    <property type="match status" value="1"/>
</dbReference>
<proteinExistence type="predicted"/>
<sequence length="422" mass="45386">MFVDIEHGVSLYSASDQATDSPYHKSHNARRPCTTSQATLVSVGPQPPSSMGDRWYFAGLNASAVIRTGDLQGGRADIRSLTPIPDLTPKLDEEVDVLFACWSQVVFRSEDRLLLRGFRAGSVDDITASNITSLIGDHNGISGALDKDGNVYLADTHALRDVDAPLTLPLVSHEDSPRLAKVSVAGNFRVAVAIRPAPGATTTHVEEFRDLASFRRWYNDPANPQNYPAKHHQIGGRIKQLISNSKVFVCLTEAGQVLTWGDPRHHGLGRTTSQPGDVPAAQPGLLTTLDGIKISKISGGGQMFAALSEDKAVYIWSGAEQRSQSGLTVCREAPEDQMALVDILDEEDEPYDFEDVAVGHGHILLRTTDGKVYAAGDNTNGQLGIGSEDTYRPDFVKIVSGGCSSIRAASKSSVIKATMPPN</sequence>
<protein>
    <submittedName>
        <fullName evidence="3">Regulator of chromosome condensation 1/beta-lactamase-inhibitor protein II</fullName>
    </submittedName>
</protein>
<feature type="repeat" description="RCC1" evidence="1">
    <location>
        <begin position="255"/>
        <end position="310"/>
    </location>
</feature>
<dbReference type="AlphaFoldDB" id="A0A6A6GH86"/>
<dbReference type="InterPro" id="IPR000408">
    <property type="entry name" value="Reg_chr_condens"/>
</dbReference>
<dbReference type="PRINTS" id="PR00633">
    <property type="entry name" value="RCCNDNSATION"/>
</dbReference>
<accession>A0A6A6GH86</accession>
<dbReference type="PANTHER" id="PTHR45982">
    <property type="entry name" value="REGULATOR OF CHROMOSOME CONDENSATION"/>
    <property type="match status" value="1"/>
</dbReference>
<evidence type="ECO:0000313" key="3">
    <source>
        <dbReference type="EMBL" id="KAF2225048.1"/>
    </source>
</evidence>
<reference evidence="4" key="1">
    <citation type="journal article" date="2020" name="Stud. Mycol.">
        <title>101 Dothideomycetes genomes: A test case for predicting lifestyles and emergence of pathogens.</title>
        <authorList>
            <person name="Haridas S."/>
            <person name="Albert R."/>
            <person name="Binder M."/>
            <person name="Bloem J."/>
            <person name="LaButti K."/>
            <person name="Salamov A."/>
            <person name="Andreopoulos B."/>
            <person name="Baker S."/>
            <person name="Barry K."/>
            <person name="Bills G."/>
            <person name="Bluhm B."/>
            <person name="Cannon C."/>
            <person name="Castanera R."/>
            <person name="Culley D."/>
            <person name="Daum C."/>
            <person name="Ezra D."/>
            <person name="Gonzalez J."/>
            <person name="Henrissat B."/>
            <person name="Kuo A."/>
            <person name="Liang C."/>
            <person name="Lipzen A."/>
            <person name="Lutzoni F."/>
            <person name="Magnuson J."/>
            <person name="Mondo S."/>
            <person name="Nolan M."/>
            <person name="Ohm R."/>
            <person name="Pangilinan J."/>
            <person name="Park H.-J."/>
            <person name="Ramirez L."/>
            <person name="Alfaro M."/>
            <person name="Sun H."/>
            <person name="Tritt A."/>
            <person name="Yoshinaga Y."/>
            <person name="Zwiers L.-H."/>
            <person name="Turgeon B."/>
            <person name="Goodwin S."/>
            <person name="Spatafora J."/>
            <person name="Crous P."/>
            <person name="Grigoriev I."/>
        </authorList>
    </citation>
    <scope>NUCLEOTIDE SEQUENCE [LARGE SCALE GENOMIC DNA]</scope>
    <source>
        <strain evidence="4">CECT 20119</strain>
    </source>
</reference>
<name>A0A6A6GH86_9PEZI</name>
<gene>
    <name evidence="3" type="ORF">BDZ85DRAFT_259559</name>
</gene>
<dbReference type="InterPro" id="IPR009091">
    <property type="entry name" value="RCC1/BLIP-II"/>
</dbReference>
<feature type="region of interest" description="Disordered" evidence="2">
    <location>
        <begin position="16"/>
        <end position="48"/>
    </location>
</feature>
<dbReference type="InterPro" id="IPR051553">
    <property type="entry name" value="Ran_GTPase-activating"/>
</dbReference>
<dbReference type="OrthoDB" id="5370059at2759"/>